<sequence length="40" mass="4743">MDLSSKYQWEEKGTLSDQHNLVVTLLQRKKSQPHVRPYTT</sequence>
<dbReference type="EMBL" id="CAJVQA010014571">
    <property type="protein sequence ID" value="CAG8731820.1"/>
    <property type="molecule type" value="Genomic_DNA"/>
</dbReference>
<protein>
    <submittedName>
        <fullName evidence="1">1264_t:CDS:1</fullName>
    </submittedName>
    <submittedName>
        <fullName evidence="2">20731_t:CDS:1</fullName>
    </submittedName>
</protein>
<keyword evidence="3" id="KW-1185">Reference proteome</keyword>
<gene>
    <name evidence="1" type="ORF">CPELLU_LOCUS13536</name>
    <name evidence="2" type="ORF">CPELLU_LOCUS17588</name>
</gene>
<comment type="caution">
    <text evidence="1">The sequence shown here is derived from an EMBL/GenBank/DDBJ whole genome shotgun (WGS) entry which is preliminary data.</text>
</comment>
<organism evidence="1 3">
    <name type="scientific">Cetraspora pellucida</name>
    <dbReference type="NCBI Taxonomy" id="1433469"/>
    <lineage>
        <taxon>Eukaryota</taxon>
        <taxon>Fungi</taxon>
        <taxon>Fungi incertae sedis</taxon>
        <taxon>Mucoromycota</taxon>
        <taxon>Glomeromycotina</taxon>
        <taxon>Glomeromycetes</taxon>
        <taxon>Diversisporales</taxon>
        <taxon>Gigasporaceae</taxon>
        <taxon>Cetraspora</taxon>
    </lineage>
</organism>
<dbReference type="Proteomes" id="UP000789759">
    <property type="component" value="Unassembled WGS sequence"/>
</dbReference>
<proteinExistence type="predicted"/>
<dbReference type="AlphaFoldDB" id="A0A9N9NGQ2"/>
<evidence type="ECO:0000313" key="1">
    <source>
        <dbReference type="EMBL" id="CAG8731820.1"/>
    </source>
</evidence>
<reference evidence="1" key="1">
    <citation type="submission" date="2021-06" db="EMBL/GenBank/DDBJ databases">
        <authorList>
            <person name="Kallberg Y."/>
            <person name="Tangrot J."/>
            <person name="Rosling A."/>
        </authorList>
    </citation>
    <scope>NUCLEOTIDE SEQUENCE</scope>
    <source>
        <strain evidence="1">FL966</strain>
    </source>
</reference>
<name>A0A9N9NGQ2_9GLOM</name>
<accession>A0A9N9NGQ2</accession>
<evidence type="ECO:0000313" key="3">
    <source>
        <dbReference type="Proteomes" id="UP000789759"/>
    </source>
</evidence>
<dbReference type="EMBL" id="CAJVQA010030430">
    <property type="protein sequence ID" value="CAG8799317.1"/>
    <property type="molecule type" value="Genomic_DNA"/>
</dbReference>
<feature type="non-terminal residue" evidence="1">
    <location>
        <position position="40"/>
    </location>
</feature>
<evidence type="ECO:0000313" key="2">
    <source>
        <dbReference type="EMBL" id="CAG8799317.1"/>
    </source>
</evidence>